<dbReference type="FunFam" id="3.20.10.10:FF:000002">
    <property type="entry name" value="D-alanine aminotransferase"/>
    <property type="match status" value="1"/>
</dbReference>
<evidence type="ECO:0000256" key="8">
    <source>
        <dbReference type="ARBA" id="ARBA00048212"/>
    </source>
</evidence>
<evidence type="ECO:0000256" key="2">
    <source>
        <dbReference type="ARBA" id="ARBA00004824"/>
    </source>
</evidence>
<comment type="cofactor">
    <cofactor evidence="1 12">
        <name>pyridoxal 5'-phosphate</name>
        <dbReference type="ChEBI" id="CHEBI:597326"/>
    </cofactor>
</comment>
<evidence type="ECO:0000256" key="9">
    <source>
        <dbReference type="ARBA" id="ARBA00048798"/>
    </source>
</evidence>
<evidence type="ECO:0000256" key="4">
    <source>
        <dbReference type="ARBA" id="ARBA00005072"/>
    </source>
</evidence>
<evidence type="ECO:0000256" key="12">
    <source>
        <dbReference type="RuleBase" id="RU004516"/>
    </source>
</evidence>
<keyword evidence="14" id="KW-1185">Reference proteome</keyword>
<dbReference type="Gene3D" id="3.30.470.10">
    <property type="match status" value="1"/>
</dbReference>
<dbReference type="AlphaFoldDB" id="A0A2S7TZG6"/>
<dbReference type="PANTHER" id="PTHR42743">
    <property type="entry name" value="AMINO-ACID AMINOTRANSFERASE"/>
    <property type="match status" value="1"/>
</dbReference>
<reference evidence="13 14" key="1">
    <citation type="submission" date="2016-12" db="EMBL/GenBank/DDBJ databases">
        <title>Study of bacterial adaptation to deep sea.</title>
        <authorList>
            <person name="Song J."/>
            <person name="Yoshizawa S."/>
            <person name="Kogure K."/>
        </authorList>
    </citation>
    <scope>NUCLEOTIDE SEQUENCE [LARGE SCALE GENOMIC DNA]</scope>
    <source>
        <strain evidence="13 14">SAORIC-165</strain>
    </source>
</reference>
<dbReference type="InterPro" id="IPR043132">
    <property type="entry name" value="BCAT-like_C"/>
</dbReference>
<comment type="pathway">
    <text evidence="3">Amino-acid biosynthesis; L-valine biosynthesis; L-valine from pyruvate: step 4/4.</text>
</comment>
<evidence type="ECO:0000256" key="6">
    <source>
        <dbReference type="ARBA" id="ARBA00013053"/>
    </source>
</evidence>
<dbReference type="InterPro" id="IPR018300">
    <property type="entry name" value="Aminotrans_IV_CS"/>
</dbReference>
<comment type="pathway">
    <text evidence="2">Amino-acid biosynthesis; L-isoleucine biosynthesis; L-isoleucine from 2-oxobutanoate: step 4/4.</text>
</comment>
<dbReference type="Gene3D" id="3.20.10.10">
    <property type="entry name" value="D-amino Acid Aminotransferase, subunit A, domain 2"/>
    <property type="match status" value="1"/>
</dbReference>
<dbReference type="Pfam" id="PF01063">
    <property type="entry name" value="Aminotran_4"/>
    <property type="match status" value="1"/>
</dbReference>
<dbReference type="SUPFAM" id="SSF56752">
    <property type="entry name" value="D-aminoacid aminotransferase-like PLP-dependent enzymes"/>
    <property type="match status" value="1"/>
</dbReference>
<dbReference type="InterPro" id="IPR050571">
    <property type="entry name" value="Class-IV_PLP-Dep_Aminotrnsfr"/>
</dbReference>
<comment type="pathway">
    <text evidence="4">Amino-acid biosynthesis; L-leucine biosynthesis; L-leucine from 3-methyl-2-oxobutanoate: step 4/4.</text>
</comment>
<evidence type="ECO:0000256" key="7">
    <source>
        <dbReference type="ARBA" id="ARBA00022898"/>
    </source>
</evidence>
<comment type="similarity">
    <text evidence="5 11">Belongs to the class-IV pyridoxal-phosphate-dependent aminotransferase family.</text>
</comment>
<dbReference type="Proteomes" id="UP000239907">
    <property type="component" value="Unassembled WGS sequence"/>
</dbReference>
<dbReference type="InterPro" id="IPR043131">
    <property type="entry name" value="BCAT-like_N"/>
</dbReference>
<dbReference type="InterPro" id="IPR001544">
    <property type="entry name" value="Aminotrans_IV"/>
</dbReference>
<evidence type="ECO:0000256" key="1">
    <source>
        <dbReference type="ARBA" id="ARBA00001933"/>
    </source>
</evidence>
<comment type="caution">
    <text evidence="13">The sequence shown here is derived from an EMBL/GenBank/DDBJ whole genome shotgun (WGS) entry which is preliminary data.</text>
</comment>
<evidence type="ECO:0000256" key="3">
    <source>
        <dbReference type="ARBA" id="ARBA00004931"/>
    </source>
</evidence>
<comment type="catalytic activity">
    <reaction evidence="9">
        <text>L-isoleucine + 2-oxoglutarate = (S)-3-methyl-2-oxopentanoate + L-glutamate</text>
        <dbReference type="Rhea" id="RHEA:24801"/>
        <dbReference type="ChEBI" id="CHEBI:16810"/>
        <dbReference type="ChEBI" id="CHEBI:29985"/>
        <dbReference type="ChEBI" id="CHEBI:35146"/>
        <dbReference type="ChEBI" id="CHEBI:58045"/>
        <dbReference type="EC" id="2.6.1.42"/>
    </reaction>
</comment>
<dbReference type="PANTHER" id="PTHR42743:SF11">
    <property type="entry name" value="AMINODEOXYCHORISMATE LYASE"/>
    <property type="match status" value="1"/>
</dbReference>
<dbReference type="InterPro" id="IPR036038">
    <property type="entry name" value="Aminotransferase-like"/>
</dbReference>
<proteinExistence type="inferred from homology"/>
<evidence type="ECO:0000313" key="13">
    <source>
        <dbReference type="EMBL" id="PQJ27524.1"/>
    </source>
</evidence>
<sequence length="277" mass="29860">MNTGERDSEMVWVNGKTGPSAVAMISGLAQGLTLGVGCFETMCVDHCRLFRFSNHYERLLRGAGKVGVTLPLVGDLRQAILELIEINGYQTSSCRVRVSCYLDDDSTITVIATSKMPVRESTSATVLSPYRVNEYSALVGVKSSSYAMNFIALREAKQLGADEALMLNTSGELCEGATSNLFLVKDGVVLTPHLESGCLPGIAREAVIELCGELDIPCCERSLNLAELHDCDEAFLTSSVRRIHPITSFEGNSIVNSAEGTVAELQSAYEAKVYGSE</sequence>
<name>A0A2S7TZG6_9BACT</name>
<dbReference type="CDD" id="cd00449">
    <property type="entry name" value="PLPDE_IV"/>
    <property type="match status" value="1"/>
</dbReference>
<dbReference type="RefSeq" id="WP_105042013.1">
    <property type="nucleotide sequence ID" value="NZ_MQWA01000001.1"/>
</dbReference>
<dbReference type="GO" id="GO:0008652">
    <property type="term" value="P:amino acid biosynthetic process"/>
    <property type="evidence" value="ECO:0007669"/>
    <property type="project" value="UniProtKB-ARBA"/>
</dbReference>
<evidence type="ECO:0000256" key="10">
    <source>
        <dbReference type="ARBA" id="ARBA00049229"/>
    </source>
</evidence>
<comment type="catalytic activity">
    <reaction evidence="8">
        <text>L-valine + 2-oxoglutarate = 3-methyl-2-oxobutanoate + L-glutamate</text>
        <dbReference type="Rhea" id="RHEA:24813"/>
        <dbReference type="ChEBI" id="CHEBI:11851"/>
        <dbReference type="ChEBI" id="CHEBI:16810"/>
        <dbReference type="ChEBI" id="CHEBI:29985"/>
        <dbReference type="ChEBI" id="CHEBI:57762"/>
        <dbReference type="EC" id="2.6.1.42"/>
    </reaction>
</comment>
<organism evidence="13 14">
    <name type="scientific">Rubritalea profundi</name>
    <dbReference type="NCBI Taxonomy" id="1658618"/>
    <lineage>
        <taxon>Bacteria</taxon>
        <taxon>Pseudomonadati</taxon>
        <taxon>Verrucomicrobiota</taxon>
        <taxon>Verrucomicrobiia</taxon>
        <taxon>Verrucomicrobiales</taxon>
        <taxon>Rubritaleaceae</taxon>
        <taxon>Rubritalea</taxon>
    </lineage>
</organism>
<gene>
    <name evidence="13" type="ORF">BSZ32_02785</name>
</gene>
<dbReference type="OrthoDB" id="9805628at2"/>
<dbReference type="EMBL" id="MQWA01000001">
    <property type="protein sequence ID" value="PQJ27524.1"/>
    <property type="molecule type" value="Genomic_DNA"/>
</dbReference>
<protein>
    <recommendedName>
        <fullName evidence="6">branched-chain-amino-acid transaminase</fullName>
        <ecNumber evidence="6">2.6.1.42</ecNumber>
    </recommendedName>
</protein>
<dbReference type="GO" id="GO:0004084">
    <property type="term" value="F:branched-chain-amino-acid transaminase activity"/>
    <property type="evidence" value="ECO:0007669"/>
    <property type="project" value="UniProtKB-EC"/>
</dbReference>
<dbReference type="GO" id="GO:0046394">
    <property type="term" value="P:carboxylic acid biosynthetic process"/>
    <property type="evidence" value="ECO:0007669"/>
    <property type="project" value="UniProtKB-ARBA"/>
</dbReference>
<evidence type="ECO:0000313" key="14">
    <source>
        <dbReference type="Proteomes" id="UP000239907"/>
    </source>
</evidence>
<keyword evidence="7 12" id="KW-0663">Pyridoxal phosphate</keyword>
<evidence type="ECO:0000256" key="11">
    <source>
        <dbReference type="RuleBase" id="RU004106"/>
    </source>
</evidence>
<evidence type="ECO:0000256" key="5">
    <source>
        <dbReference type="ARBA" id="ARBA00009320"/>
    </source>
</evidence>
<comment type="catalytic activity">
    <reaction evidence="10">
        <text>L-leucine + 2-oxoglutarate = 4-methyl-2-oxopentanoate + L-glutamate</text>
        <dbReference type="Rhea" id="RHEA:18321"/>
        <dbReference type="ChEBI" id="CHEBI:16810"/>
        <dbReference type="ChEBI" id="CHEBI:17865"/>
        <dbReference type="ChEBI" id="CHEBI:29985"/>
        <dbReference type="ChEBI" id="CHEBI:57427"/>
        <dbReference type="EC" id="2.6.1.42"/>
    </reaction>
</comment>
<dbReference type="EC" id="2.6.1.42" evidence="6"/>
<dbReference type="PROSITE" id="PS00770">
    <property type="entry name" value="AA_TRANSFER_CLASS_4"/>
    <property type="match status" value="1"/>
</dbReference>
<accession>A0A2S7TZG6</accession>